<dbReference type="RefSeq" id="WP_040201771.1">
    <property type="nucleotide sequence ID" value="NZ_CP010311.1"/>
</dbReference>
<organism evidence="1 2">
    <name type="scientific">Geoalkalibacter subterraneus</name>
    <dbReference type="NCBI Taxonomy" id="483547"/>
    <lineage>
        <taxon>Bacteria</taxon>
        <taxon>Pseudomonadati</taxon>
        <taxon>Thermodesulfobacteriota</taxon>
        <taxon>Desulfuromonadia</taxon>
        <taxon>Desulfuromonadales</taxon>
        <taxon>Geoalkalibacteraceae</taxon>
        <taxon>Geoalkalibacter</taxon>
    </lineage>
</organism>
<dbReference type="OrthoDB" id="7554786at2"/>
<dbReference type="EMBL" id="CP010311">
    <property type="protein sequence ID" value="AJF07787.1"/>
    <property type="molecule type" value="Genomic_DNA"/>
</dbReference>
<dbReference type="AlphaFoldDB" id="A0A0B5FHW4"/>
<protein>
    <submittedName>
        <fullName evidence="1">Sulfate transporter</fullName>
    </submittedName>
</protein>
<dbReference type="Proteomes" id="UP000035036">
    <property type="component" value="Chromosome"/>
</dbReference>
<dbReference type="KEGG" id="gsb:GSUB_16200"/>
<dbReference type="STRING" id="483547.GSUB_16200"/>
<sequence>MEQQIKDIPQGYMEDAQGRLIPMEKIRPIDIERDALVREIVEAALKLRRHLAEFKLQRLGDIDAFIELSLERYGVKFGGVKGNVQLSTFDGKYKVRRDQAEHLTFDEGVQAAKALIDECINEWAEGSNANLKVIVNDAFKVNQEGRLDIRRILELRRYDIDDPRWNRAMDAIGESLQVVGSSTYLRIYERTEGGRYEQIPLDLANA</sequence>
<name>A0A0B5FHW4_9BACT</name>
<proteinExistence type="predicted"/>
<accession>A0A0B5FHW4</accession>
<evidence type="ECO:0000313" key="1">
    <source>
        <dbReference type="EMBL" id="AJF07787.1"/>
    </source>
</evidence>
<dbReference type="HOGENOM" id="CLU_086570_1_0_7"/>
<dbReference type="Pfam" id="PF11363">
    <property type="entry name" value="DUF3164"/>
    <property type="match status" value="1"/>
</dbReference>
<dbReference type="InterPro" id="IPR021505">
    <property type="entry name" value="Phage_B3_Orf6"/>
</dbReference>
<reference evidence="1 2" key="1">
    <citation type="journal article" date="2015" name="Genome Announc.">
        <title>Genomes of Geoalkalibacter ferrihydriticus Z-0531T and Geoalkalibacter subterraneus Red1T, Two Haloalkaliphilic Metal-Reducing Deltaproteobacteria.</title>
        <authorList>
            <person name="Badalamenti J.P."/>
            <person name="Krajmalnik-Brown R."/>
            <person name="Torres C.I."/>
            <person name="Bond D.R."/>
        </authorList>
    </citation>
    <scope>NUCLEOTIDE SEQUENCE [LARGE SCALE GENOMIC DNA]</scope>
    <source>
        <strain evidence="1 2">Red1</strain>
    </source>
</reference>
<keyword evidence="2" id="KW-1185">Reference proteome</keyword>
<gene>
    <name evidence="1" type="ORF">GSUB_16200</name>
</gene>
<evidence type="ECO:0000313" key="2">
    <source>
        <dbReference type="Proteomes" id="UP000035036"/>
    </source>
</evidence>